<dbReference type="FunFam" id="3.10.10.10:FF:000007">
    <property type="entry name" value="Retrovirus-related Pol polyprotein from transposon 17.6-like Protein"/>
    <property type="match status" value="1"/>
</dbReference>
<dbReference type="InterPro" id="IPR000477">
    <property type="entry name" value="RT_dom"/>
</dbReference>
<dbReference type="SUPFAM" id="SSF53098">
    <property type="entry name" value="Ribonuclease H-like"/>
    <property type="match status" value="1"/>
</dbReference>
<keyword evidence="11" id="KW-0695">RNA-directed DNA polymerase</keyword>
<protein>
    <recommendedName>
        <fullName evidence="22">Reverse transcriptase</fullName>
    </recommendedName>
</protein>
<dbReference type="SUPFAM" id="SSF54160">
    <property type="entry name" value="Chromo domain-like"/>
    <property type="match status" value="1"/>
</dbReference>
<dbReference type="GO" id="GO:0003677">
    <property type="term" value="F:DNA binding"/>
    <property type="evidence" value="ECO:0007669"/>
    <property type="project" value="UniProtKB-KW"/>
</dbReference>
<dbReference type="InterPro" id="IPR043502">
    <property type="entry name" value="DNA/RNA_pol_sf"/>
</dbReference>
<feature type="compositionally biased region" description="Basic and acidic residues" evidence="17">
    <location>
        <begin position="87"/>
        <end position="100"/>
    </location>
</feature>
<evidence type="ECO:0000256" key="7">
    <source>
        <dbReference type="ARBA" id="ARBA00022759"/>
    </source>
</evidence>
<keyword evidence="13" id="KW-0238">DNA-binding</keyword>
<dbReference type="GO" id="GO:0003887">
    <property type="term" value="F:DNA-directed DNA polymerase activity"/>
    <property type="evidence" value="ECO:0007669"/>
    <property type="project" value="UniProtKB-KW"/>
</dbReference>
<evidence type="ECO:0008006" key="22">
    <source>
        <dbReference type="Google" id="ProtNLM"/>
    </source>
</evidence>
<keyword evidence="6" id="KW-0064">Aspartyl protease</keyword>
<sequence length="1715" mass="197667">MRDGGNVETFVLANVIEENSLEKPSPTKTQFKEIEEMSAASTGEGEQSSLIAIDSVIDHHKWYQATDRGGVSVQLMTNTSRNTRNSSMEDLREKSTQLESDLRRISDEVREVSKKHEDHLKRSDDNAKRMEERLAAVVTNQVKHASRGMEDKIASLTALIEKSLKLQADRSSNFEIGGTSFIPELGEKNDKTDNVRPKIVVIDDNERAKRNEAWSYMDLNEEEYAWGMENIRPKHAYNHFNPLPKIEFPYFDGEDPVNWVMDCNHYFEMYQIAPQYKSRMAVIHFSKDLKDWYRGIQNGNYILPWEVLVEEVFRKFKGGKRQHPIEEFKRCHQMNRVEEYIKQFEQIRMRVLQVSHAFSEEEFKVGFICGLKEELRGMVKLFKPNSLEEAYEYALQYEETQDTQQKRMKNWSKPTTLQPYSNVKKNNVEPKKEWSSQNYKPWQTDNQSKNKTMEQKKALGLCYKCNERYYPGHQCTLKTVNVISEQEEASVEITSSDEETKERGENEEAVEQAVISMHATNDQQKINSMKFKGHIKGVPICALIDSGSTHSFVNPEVIKGLELSTQQTHPMVVRVANGGKMVTDRKCDSLKFEIQGVPFEKDVRLLAVEGYDVILGLDWLVNQGPMKIDWGKGKLAFMKEGREVKLEVREEKAEIQLISHEMDLSKEMKRGSEIIIAQLFTVEQSETPQNIPNSFCHPLLMKYKEIFEEPTGLPPLRDTDHRIPLLPGSKPINLRPYRLSYFQKLELEKIVEELLKNSFIQPSSSPFASPILLVKKKDGGWRMCVDYRQLNTNTVKNKFPIPIIEDLLDELHGATIFSKIDLRSGYHQIKMNKNDVQKTAFRTHDGHYEFLVMPFGLTNAPATFQSLMNQVFKPYLRKFILVFFDDILVYSRDQDEHLQHLEMTLTVLKENKFFAKLSKCEFGVDKLEYLGHIISADGVSTDPKKIESMKLWPTPRNVKELRGFLGLTGYYRRFVQNYGVIARPLTEQLKKNAFHWNEEADKAFEQLKIAMTTAPVLAMPNFKLPFVLETDASDYGIGAVLMQNRKPLAFLSKCIGVKNQGLSTYEKEFLALLTAVKKWRHYLIGGQFVIKTDQISLKHLLEQKVNHMMQHKGVCKLLGLDYKIEYKKGIDNKVADALSRKPGQFEKKCFEESELQVVSELVPQWVEEMKASYVQDQWIQGLKTKIEKGEDENNKLTVHQELVRYKNRLCVGATSGWRNQLIKEVHDSHVGGHSGILSTYKRLKSMFYWPGMKDDVYQYVRNCENCQITKGEHVKTPGLLQPLPIPHEAWSSISMDFIVGLPKSDGKEVIWVVVDRLTKYAHFVSLSHSYNAASVAQAFIENIYKLHGLPSSIVSDRDPVFTSLFWKELMEKLGVKLNMGTAYHPQTDGQTERVNQCIEGYLRSMACTQPKKWNRWIPLAEWWYNTNYHCSIKTSPFQALYGYVPPQLPLGTPPRCIVQAVDSWMKERHMALLQLKENLRKAQERMKRYADENRSEREFKSGDWVYLKIQPYRQISVQGRGNSKLLPKYCGPFEILEKVGTVAYKLNLPVGSQIHPVVHVSQLKKRIGENQPVASQLPVFNPEQSNSVRPIAILGRRMIPRKNLPIPQILVQWDHQTDEEATWEDYEAIAKSFPDFILEAKENLMREAVSDSNLMRDGGNVETFVLANVIEENSLEKPSPTKTQFKEIEEMSAASTGEGEQSSLIAIDSVIVSWE</sequence>
<dbReference type="Gene3D" id="3.10.20.370">
    <property type="match status" value="1"/>
</dbReference>
<dbReference type="SUPFAM" id="SSF56672">
    <property type="entry name" value="DNA/RNA polymerases"/>
    <property type="match status" value="1"/>
</dbReference>
<keyword evidence="21" id="KW-1185">Reference proteome</keyword>
<evidence type="ECO:0000256" key="8">
    <source>
        <dbReference type="ARBA" id="ARBA00022801"/>
    </source>
</evidence>
<evidence type="ECO:0000256" key="6">
    <source>
        <dbReference type="ARBA" id="ARBA00022750"/>
    </source>
</evidence>
<comment type="caution">
    <text evidence="20">The sequence shown here is derived from an EMBL/GenBank/DDBJ whole genome shotgun (WGS) entry which is preliminary data.</text>
</comment>
<feature type="compositionally biased region" description="Polar residues" evidence="17">
    <location>
        <begin position="435"/>
        <end position="450"/>
    </location>
</feature>
<dbReference type="InterPro" id="IPR041588">
    <property type="entry name" value="Integrase_H2C2"/>
</dbReference>
<keyword evidence="7" id="KW-0255">Endonuclease</keyword>
<dbReference type="CDD" id="cd01647">
    <property type="entry name" value="RT_LTR"/>
    <property type="match status" value="1"/>
</dbReference>
<dbReference type="InterPro" id="IPR012337">
    <property type="entry name" value="RNaseH-like_sf"/>
</dbReference>
<dbReference type="GO" id="GO:0006508">
    <property type="term" value="P:proteolysis"/>
    <property type="evidence" value="ECO:0007669"/>
    <property type="project" value="UniProtKB-KW"/>
</dbReference>
<dbReference type="InterPro" id="IPR001584">
    <property type="entry name" value="Integrase_cat-core"/>
</dbReference>
<keyword evidence="10" id="KW-0229">DNA integration</keyword>
<dbReference type="PANTHER" id="PTHR37984:SF5">
    <property type="entry name" value="PROTEIN NYNRIN-LIKE"/>
    <property type="match status" value="1"/>
</dbReference>
<dbReference type="Pfam" id="PF00665">
    <property type="entry name" value="rve"/>
    <property type="match status" value="1"/>
</dbReference>
<evidence type="ECO:0000256" key="10">
    <source>
        <dbReference type="ARBA" id="ARBA00022908"/>
    </source>
</evidence>
<dbReference type="InterPro" id="IPR050951">
    <property type="entry name" value="Retrovirus_Pol_polyprotein"/>
</dbReference>
<dbReference type="GO" id="GO:0003964">
    <property type="term" value="F:RNA-directed DNA polymerase activity"/>
    <property type="evidence" value="ECO:0007669"/>
    <property type="project" value="UniProtKB-KW"/>
</dbReference>
<evidence type="ECO:0000256" key="11">
    <source>
        <dbReference type="ARBA" id="ARBA00022918"/>
    </source>
</evidence>
<dbReference type="Gene3D" id="3.30.70.270">
    <property type="match status" value="2"/>
</dbReference>
<dbReference type="Pfam" id="PF00078">
    <property type="entry name" value="RVT_1"/>
    <property type="match status" value="1"/>
</dbReference>
<evidence type="ECO:0000313" key="21">
    <source>
        <dbReference type="Proteomes" id="UP001210211"/>
    </source>
</evidence>
<dbReference type="EMBL" id="JAMRDG010000002">
    <property type="protein sequence ID" value="KAJ3690878.1"/>
    <property type="molecule type" value="Genomic_DNA"/>
</dbReference>
<dbReference type="InterPro" id="IPR043128">
    <property type="entry name" value="Rev_trsase/Diguanyl_cyclase"/>
</dbReference>
<dbReference type="InterPro" id="IPR021109">
    <property type="entry name" value="Peptidase_aspartic_dom_sf"/>
</dbReference>
<dbReference type="GO" id="GO:0015074">
    <property type="term" value="P:DNA integration"/>
    <property type="evidence" value="ECO:0007669"/>
    <property type="project" value="UniProtKB-KW"/>
</dbReference>
<organism evidence="20 21">
    <name type="scientific">Rhynchospora tenuis</name>
    <dbReference type="NCBI Taxonomy" id="198213"/>
    <lineage>
        <taxon>Eukaryota</taxon>
        <taxon>Viridiplantae</taxon>
        <taxon>Streptophyta</taxon>
        <taxon>Embryophyta</taxon>
        <taxon>Tracheophyta</taxon>
        <taxon>Spermatophyta</taxon>
        <taxon>Magnoliopsida</taxon>
        <taxon>Liliopsida</taxon>
        <taxon>Poales</taxon>
        <taxon>Cyperaceae</taxon>
        <taxon>Cyperoideae</taxon>
        <taxon>Rhynchosporeae</taxon>
        <taxon>Rhynchospora</taxon>
    </lineage>
</organism>
<dbReference type="Pfam" id="PF17919">
    <property type="entry name" value="RT_RNaseH_2"/>
    <property type="match status" value="1"/>
</dbReference>
<feature type="region of interest" description="Disordered" evidence="17">
    <location>
        <begin position="429"/>
        <end position="451"/>
    </location>
</feature>
<dbReference type="PROSITE" id="PS50878">
    <property type="entry name" value="RT_POL"/>
    <property type="match status" value="1"/>
</dbReference>
<keyword evidence="5" id="KW-0479">Metal-binding</keyword>
<feature type="coiled-coil region" evidence="16">
    <location>
        <begin position="1465"/>
        <end position="1492"/>
    </location>
</feature>
<feature type="domain" description="Reverse transcriptase" evidence="18">
    <location>
        <begin position="755"/>
        <end position="934"/>
    </location>
</feature>
<evidence type="ECO:0000256" key="16">
    <source>
        <dbReference type="SAM" id="Coils"/>
    </source>
</evidence>
<keyword evidence="2" id="KW-0808">Transferase</keyword>
<evidence type="ECO:0000313" key="20">
    <source>
        <dbReference type="EMBL" id="KAJ3690878.1"/>
    </source>
</evidence>
<evidence type="ECO:0000256" key="15">
    <source>
        <dbReference type="ARBA" id="ARBA00023268"/>
    </source>
</evidence>
<dbReference type="InterPro" id="IPR056924">
    <property type="entry name" value="SH3_Tf2-1"/>
</dbReference>
<dbReference type="SUPFAM" id="SSF50630">
    <property type="entry name" value="Acid proteases"/>
    <property type="match status" value="1"/>
</dbReference>
<evidence type="ECO:0000256" key="5">
    <source>
        <dbReference type="ARBA" id="ARBA00022723"/>
    </source>
</evidence>
<dbReference type="FunFam" id="3.30.70.270:FF:000020">
    <property type="entry name" value="Transposon Tf2-6 polyprotein-like Protein"/>
    <property type="match status" value="1"/>
</dbReference>
<evidence type="ECO:0000256" key="9">
    <source>
        <dbReference type="ARBA" id="ARBA00022842"/>
    </source>
</evidence>
<dbReference type="Pfam" id="PF19259">
    <property type="entry name" value="Ty3_capsid"/>
    <property type="match status" value="1"/>
</dbReference>
<evidence type="ECO:0000256" key="13">
    <source>
        <dbReference type="ARBA" id="ARBA00023125"/>
    </source>
</evidence>
<dbReference type="GO" id="GO:0006310">
    <property type="term" value="P:DNA recombination"/>
    <property type="evidence" value="ECO:0007669"/>
    <property type="project" value="UniProtKB-KW"/>
</dbReference>
<keyword evidence="1" id="KW-0645">Protease</keyword>
<dbReference type="Pfam" id="PF24626">
    <property type="entry name" value="SH3_Tf2-1"/>
    <property type="match status" value="1"/>
</dbReference>
<dbReference type="PANTHER" id="PTHR37984">
    <property type="entry name" value="PROTEIN CBG26694"/>
    <property type="match status" value="1"/>
</dbReference>
<accession>A0AAD5ZCF1</accession>
<keyword evidence="12" id="KW-0239">DNA-directed DNA polymerase</keyword>
<evidence type="ECO:0000259" key="18">
    <source>
        <dbReference type="PROSITE" id="PS50878"/>
    </source>
</evidence>
<dbReference type="Gene3D" id="1.10.340.70">
    <property type="match status" value="1"/>
</dbReference>
<evidence type="ECO:0000256" key="4">
    <source>
        <dbReference type="ARBA" id="ARBA00022722"/>
    </source>
</evidence>
<dbReference type="Gene3D" id="2.40.70.10">
    <property type="entry name" value="Acid Proteases"/>
    <property type="match status" value="1"/>
</dbReference>
<dbReference type="InterPro" id="IPR016197">
    <property type="entry name" value="Chromo-like_dom_sf"/>
</dbReference>
<feature type="domain" description="Integrase catalytic" evidence="19">
    <location>
        <begin position="1280"/>
        <end position="1444"/>
    </location>
</feature>
<keyword evidence="4" id="KW-0540">Nuclease</keyword>
<dbReference type="Pfam" id="PF17921">
    <property type="entry name" value="Integrase_H2C2"/>
    <property type="match status" value="1"/>
</dbReference>
<evidence type="ECO:0000256" key="2">
    <source>
        <dbReference type="ARBA" id="ARBA00022679"/>
    </source>
</evidence>
<dbReference type="FunFam" id="1.10.340.70:FF:000001">
    <property type="entry name" value="Retrovirus-related Pol polyprotein from transposon gypsy-like Protein"/>
    <property type="match status" value="1"/>
</dbReference>
<evidence type="ECO:0000256" key="12">
    <source>
        <dbReference type="ARBA" id="ARBA00022932"/>
    </source>
</evidence>
<evidence type="ECO:0000256" key="3">
    <source>
        <dbReference type="ARBA" id="ARBA00022695"/>
    </source>
</evidence>
<dbReference type="Proteomes" id="UP001210211">
    <property type="component" value="Unassembled WGS sequence"/>
</dbReference>
<dbReference type="InterPro" id="IPR045358">
    <property type="entry name" value="Ty3_capsid"/>
</dbReference>
<keyword evidence="8" id="KW-0378">Hydrolase</keyword>
<evidence type="ECO:0000256" key="17">
    <source>
        <dbReference type="SAM" id="MobiDB-lite"/>
    </source>
</evidence>
<name>A0AAD5ZCF1_9POAL</name>
<feature type="region of interest" description="Disordered" evidence="17">
    <location>
        <begin position="78"/>
        <end position="100"/>
    </location>
</feature>
<keyword evidence="15" id="KW-0511">Multifunctional enzyme</keyword>
<reference evidence="20 21" key="1">
    <citation type="journal article" date="2022" name="Cell">
        <title>Repeat-based holocentromeres influence genome architecture and karyotype evolution.</title>
        <authorList>
            <person name="Hofstatter P.G."/>
            <person name="Thangavel G."/>
            <person name="Lux T."/>
            <person name="Neumann P."/>
            <person name="Vondrak T."/>
            <person name="Novak P."/>
            <person name="Zhang M."/>
            <person name="Costa L."/>
            <person name="Castellani M."/>
            <person name="Scott A."/>
            <person name="Toegelov H."/>
            <person name="Fuchs J."/>
            <person name="Mata-Sucre Y."/>
            <person name="Dias Y."/>
            <person name="Vanzela A.L.L."/>
            <person name="Huettel B."/>
            <person name="Almeida C.C.S."/>
            <person name="Simkova H."/>
            <person name="Souza G."/>
            <person name="Pedrosa-Harand A."/>
            <person name="Macas J."/>
            <person name="Mayer K.F.X."/>
            <person name="Houben A."/>
            <person name="Marques A."/>
        </authorList>
    </citation>
    <scope>NUCLEOTIDE SEQUENCE [LARGE SCALE GENOMIC DNA]</scope>
    <source>
        <strain evidence="20">RhyTen1mFocal</strain>
    </source>
</reference>
<dbReference type="Gene3D" id="3.30.420.10">
    <property type="entry name" value="Ribonuclease H-like superfamily/Ribonuclease H"/>
    <property type="match status" value="1"/>
</dbReference>
<dbReference type="InterPro" id="IPR041577">
    <property type="entry name" value="RT_RNaseH_2"/>
</dbReference>
<dbReference type="CDD" id="cd09274">
    <property type="entry name" value="RNase_HI_RT_Ty3"/>
    <property type="match status" value="1"/>
</dbReference>
<proteinExistence type="predicted"/>
<keyword evidence="9" id="KW-0460">Magnesium</keyword>
<dbReference type="InterPro" id="IPR036397">
    <property type="entry name" value="RNaseH_sf"/>
</dbReference>
<evidence type="ECO:0000256" key="1">
    <source>
        <dbReference type="ARBA" id="ARBA00022670"/>
    </source>
</evidence>
<evidence type="ECO:0000259" key="19">
    <source>
        <dbReference type="PROSITE" id="PS50994"/>
    </source>
</evidence>
<dbReference type="GO" id="GO:0004519">
    <property type="term" value="F:endonuclease activity"/>
    <property type="evidence" value="ECO:0007669"/>
    <property type="project" value="UniProtKB-KW"/>
</dbReference>
<dbReference type="GO" id="GO:0004190">
    <property type="term" value="F:aspartic-type endopeptidase activity"/>
    <property type="evidence" value="ECO:0007669"/>
    <property type="project" value="UniProtKB-KW"/>
</dbReference>
<keyword evidence="14" id="KW-0233">DNA recombination</keyword>
<keyword evidence="3" id="KW-0548">Nucleotidyltransferase</keyword>
<dbReference type="GO" id="GO:0046872">
    <property type="term" value="F:metal ion binding"/>
    <property type="evidence" value="ECO:0007669"/>
    <property type="project" value="UniProtKB-KW"/>
</dbReference>
<dbReference type="CDD" id="cd00303">
    <property type="entry name" value="retropepsin_like"/>
    <property type="match status" value="1"/>
</dbReference>
<dbReference type="Gene3D" id="3.10.10.10">
    <property type="entry name" value="HIV Type 1 Reverse Transcriptase, subunit A, domain 1"/>
    <property type="match status" value="1"/>
</dbReference>
<dbReference type="PROSITE" id="PS50994">
    <property type="entry name" value="INTEGRASE"/>
    <property type="match status" value="1"/>
</dbReference>
<gene>
    <name evidence="20" type="ORF">LUZ61_020042</name>
</gene>
<keyword evidence="16" id="KW-0175">Coiled coil</keyword>
<evidence type="ECO:0000256" key="14">
    <source>
        <dbReference type="ARBA" id="ARBA00023172"/>
    </source>
</evidence>
<dbReference type="Pfam" id="PF08284">
    <property type="entry name" value="RVP_2"/>
    <property type="match status" value="1"/>
</dbReference>